<keyword evidence="2" id="KW-1133">Transmembrane helix</keyword>
<proteinExistence type="predicted"/>
<evidence type="ECO:0000313" key="5">
    <source>
        <dbReference type="Proteomes" id="UP000279271"/>
    </source>
</evidence>
<name>A0A1D1ZUZ3_AUXPR</name>
<feature type="region of interest" description="Disordered" evidence="1">
    <location>
        <begin position="227"/>
        <end position="253"/>
    </location>
</feature>
<dbReference type="EMBL" id="QOKY01000172">
    <property type="protein sequence ID" value="RMZ54997.1"/>
    <property type="molecule type" value="Genomic_DNA"/>
</dbReference>
<feature type="transmembrane region" description="Helical" evidence="2">
    <location>
        <begin position="82"/>
        <end position="103"/>
    </location>
</feature>
<feature type="transmembrane region" description="Helical" evidence="2">
    <location>
        <begin position="141"/>
        <end position="159"/>
    </location>
</feature>
<reference evidence="3" key="1">
    <citation type="submission" date="2015-08" db="EMBL/GenBank/DDBJ databases">
        <authorList>
            <person name="Babu N.S."/>
            <person name="Beckwith C.J."/>
            <person name="Beseler K.G."/>
            <person name="Brison A."/>
            <person name="Carone J.V."/>
            <person name="Caskin T.P."/>
            <person name="Diamond M."/>
            <person name="Durham M.E."/>
            <person name="Foxe J.M."/>
            <person name="Go M."/>
            <person name="Henderson B.A."/>
            <person name="Jones I.B."/>
            <person name="McGettigan J.A."/>
            <person name="Micheletti S.J."/>
            <person name="Nasrallah M.E."/>
            <person name="Ortiz D."/>
            <person name="Piller C.R."/>
            <person name="Privatt S.R."/>
            <person name="Schneider S.L."/>
            <person name="Sharp S."/>
            <person name="Smith T.C."/>
            <person name="Stanton J.D."/>
            <person name="Ullery H.E."/>
            <person name="Wilson R.J."/>
            <person name="Serrano M.G."/>
            <person name="Buck G."/>
            <person name="Lee V."/>
            <person name="Wang Y."/>
            <person name="Carvalho R."/>
            <person name="Voegtly L."/>
            <person name="Shi R."/>
            <person name="Duckworth R."/>
            <person name="Johnson A."/>
            <person name="Loviza R."/>
            <person name="Walstead R."/>
            <person name="Shah Z."/>
            <person name="Kiflezghi M."/>
            <person name="Wade K."/>
            <person name="Ball S.L."/>
            <person name="Bradley K.W."/>
            <person name="Asai D.J."/>
            <person name="Bowman C.A."/>
            <person name="Russell D.A."/>
            <person name="Pope W.H."/>
            <person name="Jacobs-Sera D."/>
            <person name="Hendrix R.W."/>
            <person name="Hatfull G.F."/>
        </authorList>
    </citation>
    <scope>NUCLEOTIDE SEQUENCE</scope>
</reference>
<reference evidence="4" key="3">
    <citation type="submission" date="2018-10" db="EMBL/GenBank/DDBJ databases">
        <authorList>
            <person name="Hovde B."/>
            <person name="Zhang X."/>
        </authorList>
    </citation>
    <scope>NUCLEOTIDE SEQUENCE [LARGE SCALE GENOMIC DNA]</scope>
    <source>
        <strain evidence="4">UTEX 25</strain>
    </source>
</reference>
<reference evidence="4" key="4">
    <citation type="submission" date="2018-11" db="EMBL/GenBank/DDBJ databases">
        <title>Characterization of plant carbon substrate utilization by Auxenochlorella protothecoides.</title>
        <authorList>
            <person name="Vogler B.W."/>
            <person name="Starkenburg S.R."/>
            <person name="Sudasinghe N."/>
            <person name="Schambach J.Y."/>
            <person name="Rollin J.A."/>
            <person name="Pattathil S."/>
            <person name="Barry A.N."/>
        </authorList>
    </citation>
    <scope>NUCLEOTIDE SEQUENCE [LARGE SCALE GENOMIC DNA]</scope>
    <source>
        <strain evidence="4">UTEX 25</strain>
    </source>
</reference>
<keyword evidence="2" id="KW-0472">Membrane</keyword>
<evidence type="ECO:0000256" key="1">
    <source>
        <dbReference type="SAM" id="MobiDB-lite"/>
    </source>
</evidence>
<dbReference type="EMBL" id="GDKF01007852">
    <property type="protein sequence ID" value="JAT70770.1"/>
    <property type="molecule type" value="Transcribed_RNA"/>
</dbReference>
<evidence type="ECO:0000313" key="4">
    <source>
        <dbReference type="EMBL" id="RMZ54997.1"/>
    </source>
</evidence>
<protein>
    <submittedName>
        <fullName evidence="3">Uncharacterized protein</fullName>
    </submittedName>
</protein>
<organism evidence="3">
    <name type="scientific">Auxenochlorella protothecoides</name>
    <name type="common">Green microalga</name>
    <name type="synonym">Chlorella protothecoides</name>
    <dbReference type="NCBI Taxonomy" id="3075"/>
    <lineage>
        <taxon>Eukaryota</taxon>
        <taxon>Viridiplantae</taxon>
        <taxon>Chlorophyta</taxon>
        <taxon>core chlorophytes</taxon>
        <taxon>Trebouxiophyceae</taxon>
        <taxon>Chlorellales</taxon>
        <taxon>Chlorellaceae</taxon>
        <taxon>Auxenochlorella</taxon>
    </lineage>
</organism>
<feature type="transmembrane region" description="Helical" evidence="2">
    <location>
        <begin position="12"/>
        <end position="32"/>
    </location>
</feature>
<feature type="transmembrane region" description="Helical" evidence="2">
    <location>
        <begin position="52"/>
        <end position="70"/>
    </location>
</feature>
<reference evidence="5" key="2">
    <citation type="journal article" date="2018" name="Algal Res.">
        <title>Characterization of plant carbon substrate utilization by Auxenochlorella protothecoides.</title>
        <authorList>
            <person name="Vogler B.W."/>
            <person name="Starkenburg S.R."/>
            <person name="Sudasinghe N."/>
            <person name="Schambach J.Y."/>
            <person name="Rollin J.A."/>
            <person name="Pattathil S."/>
            <person name="Barry A.N."/>
        </authorList>
    </citation>
    <scope>NUCLEOTIDE SEQUENCE [LARGE SCALE GENOMIC DNA]</scope>
    <source>
        <strain evidence="5">UTEX 25</strain>
    </source>
</reference>
<keyword evidence="2" id="KW-0812">Transmembrane</keyword>
<evidence type="ECO:0000256" key="2">
    <source>
        <dbReference type="SAM" id="Phobius"/>
    </source>
</evidence>
<dbReference type="AlphaFoldDB" id="A0A1D1ZUZ3"/>
<accession>A0A1D1ZUZ3</accession>
<sequence length="253" mass="27777">MAAVYAGGRPYAWLLLAAYWAVGAAAGSLGYWKLLQETALTLPALHVSSGGYAVVFAVGAIAFLRIPLYLGAFRMGRPLSSLSLILFPLANAVLEGFSLLFMFDAGRWILSEESWQVKPGTVGFAALTELPSEDRRVWREFLFGFAPYTVGYVAMYACVWEEHILPAHLDLETPNKFVRAMVMVNMALIAVYWLYADVATYTLLRLLNETLLVLCVRLPPPGAKLAPAIHPSDLQAAPTGGPSTPQRREKKKN</sequence>
<gene>
    <name evidence="4" type="ORF">APUTEX25_000514</name>
    <name evidence="3" type="ORF">g.6277</name>
</gene>
<feature type="transmembrane region" description="Helical" evidence="2">
    <location>
        <begin position="180"/>
        <end position="204"/>
    </location>
</feature>
<dbReference type="Proteomes" id="UP000279271">
    <property type="component" value="Unassembled WGS sequence"/>
</dbReference>
<evidence type="ECO:0000313" key="3">
    <source>
        <dbReference type="EMBL" id="JAT70770.1"/>
    </source>
</evidence>